<proteinExistence type="predicted"/>
<feature type="transmembrane region" description="Helical" evidence="4">
    <location>
        <begin position="32"/>
        <end position="55"/>
    </location>
</feature>
<evidence type="ECO:0000313" key="7">
    <source>
        <dbReference type="Proteomes" id="UP000321685"/>
    </source>
</evidence>
<feature type="disulfide bond" evidence="2">
    <location>
        <begin position="163"/>
        <end position="175"/>
    </location>
</feature>
<evidence type="ECO:0000256" key="2">
    <source>
        <dbReference type="PIRSR" id="PIRSR637460-2"/>
    </source>
</evidence>
<evidence type="ECO:0000256" key="4">
    <source>
        <dbReference type="SAM" id="Phobius"/>
    </source>
</evidence>
<dbReference type="Pfam" id="PF13472">
    <property type="entry name" value="Lipase_GDSL_2"/>
    <property type="match status" value="1"/>
</dbReference>
<keyword evidence="4" id="KW-1133">Transmembrane helix</keyword>
<gene>
    <name evidence="6" type="ORF">PSU4_03210</name>
</gene>
<evidence type="ECO:0000313" key="6">
    <source>
        <dbReference type="EMBL" id="GEL21367.1"/>
    </source>
</evidence>
<dbReference type="EMBL" id="BJVJ01000002">
    <property type="protein sequence ID" value="GEL21367.1"/>
    <property type="molecule type" value="Genomic_DNA"/>
</dbReference>
<dbReference type="InterPro" id="IPR036514">
    <property type="entry name" value="SGNH_hydro_sf"/>
</dbReference>
<dbReference type="Gene3D" id="3.40.50.1110">
    <property type="entry name" value="SGNH hydrolase"/>
    <property type="match status" value="1"/>
</dbReference>
<evidence type="ECO:0000256" key="3">
    <source>
        <dbReference type="SAM" id="MobiDB-lite"/>
    </source>
</evidence>
<feature type="active site" description="Nucleophile" evidence="1">
    <location>
        <position position="67"/>
    </location>
</feature>
<dbReference type="GO" id="GO:0016788">
    <property type="term" value="F:hydrolase activity, acting on ester bonds"/>
    <property type="evidence" value="ECO:0007669"/>
    <property type="project" value="InterPro"/>
</dbReference>
<dbReference type="PANTHER" id="PTHR37981:SF1">
    <property type="entry name" value="SGNH HYDROLASE-TYPE ESTERASE DOMAIN-CONTAINING PROTEIN"/>
    <property type="match status" value="1"/>
</dbReference>
<name>A0A511D9V1_9PSEU</name>
<keyword evidence="2" id="KW-1015">Disulfide bond</keyword>
<dbReference type="InterPro" id="IPR013830">
    <property type="entry name" value="SGNH_hydro"/>
</dbReference>
<dbReference type="AlphaFoldDB" id="A0A511D9V1"/>
<dbReference type="OrthoDB" id="3498399at2"/>
<keyword evidence="7" id="KW-1185">Reference proteome</keyword>
<evidence type="ECO:0000259" key="5">
    <source>
        <dbReference type="Pfam" id="PF13472"/>
    </source>
</evidence>
<keyword evidence="4" id="KW-0472">Membrane</keyword>
<accession>A0A511D9V1</accession>
<organism evidence="6 7">
    <name type="scientific">Pseudonocardia sulfidoxydans NBRC 16205</name>
    <dbReference type="NCBI Taxonomy" id="1223511"/>
    <lineage>
        <taxon>Bacteria</taxon>
        <taxon>Bacillati</taxon>
        <taxon>Actinomycetota</taxon>
        <taxon>Actinomycetes</taxon>
        <taxon>Pseudonocardiales</taxon>
        <taxon>Pseudonocardiaceae</taxon>
        <taxon>Pseudonocardia</taxon>
    </lineage>
</organism>
<dbReference type="InterPro" id="IPR037460">
    <property type="entry name" value="SEST-like"/>
</dbReference>
<feature type="disulfide bond" evidence="2">
    <location>
        <begin position="89"/>
        <end position="111"/>
    </location>
</feature>
<feature type="region of interest" description="Disordered" evidence="3">
    <location>
        <begin position="352"/>
        <end position="371"/>
    </location>
</feature>
<sequence>MCAGDPQVGPIRPAGAVRGRNVRRVIDFRSGLRLWAVLLLTVGVAVTLGAVPAAASPAEAVVALGDSTASGEGAGDYEAGTRGEAGNWCHRSPAAYVHRSGLAPVTVNLACSGADTAAVRLDAGRGSQAARLAAAARAHRVTTVTLQVGSNDDVALTTVLTGCIRAFLDPRQGPCGEAAAATWPARLAATVPKVEATVADIRSAMRDAGYADDGYVLVLLSYASPVTERMGRFHSTRGCPYHRADAGWARTVALPELSAALAGVAARAGARFLDLSRATEGREACSRDDPSAEWQRRLTVAPEALRHGGPGMAMVQESFHPNAAGHAAIGGCLRQFVRSGAPSAACLPTADGPLQPVAGLSPGRPGPAAAS</sequence>
<protein>
    <recommendedName>
        <fullName evidence="5">SGNH hydrolase-type esterase domain-containing protein</fullName>
    </recommendedName>
</protein>
<keyword evidence="4" id="KW-0812">Transmembrane</keyword>
<feature type="domain" description="SGNH hydrolase-type esterase" evidence="5">
    <location>
        <begin position="63"/>
        <end position="328"/>
    </location>
</feature>
<dbReference type="GO" id="GO:0006629">
    <property type="term" value="P:lipid metabolic process"/>
    <property type="evidence" value="ECO:0007669"/>
    <property type="project" value="TreeGrafter"/>
</dbReference>
<feature type="active site" evidence="1">
    <location>
        <position position="320"/>
    </location>
</feature>
<evidence type="ECO:0000256" key="1">
    <source>
        <dbReference type="PIRSR" id="PIRSR637460-1"/>
    </source>
</evidence>
<reference evidence="6 7" key="1">
    <citation type="submission" date="2019-07" db="EMBL/GenBank/DDBJ databases">
        <title>Whole genome shotgun sequence of Pseudonocardia sulfidoxydans NBRC 16205.</title>
        <authorList>
            <person name="Hosoyama A."/>
            <person name="Uohara A."/>
            <person name="Ohji S."/>
            <person name="Ichikawa N."/>
        </authorList>
    </citation>
    <scope>NUCLEOTIDE SEQUENCE [LARGE SCALE GENOMIC DNA]</scope>
    <source>
        <strain evidence="6 7">NBRC 16205</strain>
    </source>
</reference>
<dbReference type="PANTHER" id="PTHR37981">
    <property type="entry name" value="LIPASE 2"/>
    <property type="match status" value="1"/>
</dbReference>
<dbReference type="Proteomes" id="UP000321685">
    <property type="component" value="Unassembled WGS sequence"/>
</dbReference>
<comment type="caution">
    <text evidence="6">The sequence shown here is derived from an EMBL/GenBank/DDBJ whole genome shotgun (WGS) entry which is preliminary data.</text>
</comment>
<dbReference type="SUPFAM" id="SSF52266">
    <property type="entry name" value="SGNH hydrolase"/>
    <property type="match status" value="1"/>
</dbReference>